<dbReference type="Proteomes" id="UP000276133">
    <property type="component" value="Unassembled WGS sequence"/>
</dbReference>
<proteinExistence type="predicted"/>
<keyword evidence="2" id="KW-1185">Reference proteome</keyword>
<protein>
    <submittedName>
        <fullName evidence="1">Uncharacterized protein</fullName>
    </submittedName>
</protein>
<dbReference type="EMBL" id="REGN01000395">
    <property type="protein sequence ID" value="RNA42233.1"/>
    <property type="molecule type" value="Genomic_DNA"/>
</dbReference>
<gene>
    <name evidence="1" type="ORF">BpHYR1_010414</name>
</gene>
<evidence type="ECO:0000313" key="1">
    <source>
        <dbReference type="EMBL" id="RNA42233.1"/>
    </source>
</evidence>
<sequence>MQVIQNSAVRSILKLKYGTPSNIMHQEVFNKLKLLTREISSGKIESFCSTGRQTGRRIERRFRIKIYRISNSIVSISSVSKCNHVTERKD</sequence>
<accession>A0A3M7T2G3</accession>
<name>A0A3M7T2G3_BRAPC</name>
<comment type="caution">
    <text evidence="1">The sequence shown here is derived from an EMBL/GenBank/DDBJ whole genome shotgun (WGS) entry which is preliminary data.</text>
</comment>
<organism evidence="1 2">
    <name type="scientific">Brachionus plicatilis</name>
    <name type="common">Marine rotifer</name>
    <name type="synonym">Brachionus muelleri</name>
    <dbReference type="NCBI Taxonomy" id="10195"/>
    <lineage>
        <taxon>Eukaryota</taxon>
        <taxon>Metazoa</taxon>
        <taxon>Spiralia</taxon>
        <taxon>Gnathifera</taxon>
        <taxon>Rotifera</taxon>
        <taxon>Eurotatoria</taxon>
        <taxon>Monogononta</taxon>
        <taxon>Pseudotrocha</taxon>
        <taxon>Ploima</taxon>
        <taxon>Brachionidae</taxon>
        <taxon>Brachionus</taxon>
    </lineage>
</organism>
<reference evidence="1 2" key="1">
    <citation type="journal article" date="2018" name="Sci. Rep.">
        <title>Genomic signatures of local adaptation to the degree of environmental predictability in rotifers.</title>
        <authorList>
            <person name="Franch-Gras L."/>
            <person name="Hahn C."/>
            <person name="Garcia-Roger E.M."/>
            <person name="Carmona M.J."/>
            <person name="Serra M."/>
            <person name="Gomez A."/>
        </authorList>
    </citation>
    <scope>NUCLEOTIDE SEQUENCE [LARGE SCALE GENOMIC DNA]</scope>
    <source>
        <strain evidence="1">HYR1</strain>
    </source>
</reference>
<evidence type="ECO:0000313" key="2">
    <source>
        <dbReference type="Proteomes" id="UP000276133"/>
    </source>
</evidence>
<dbReference type="AlphaFoldDB" id="A0A3M7T2G3"/>